<dbReference type="eggNOG" id="COG0399">
    <property type="taxonomic scope" value="Bacteria"/>
</dbReference>
<evidence type="ECO:0000313" key="5">
    <source>
        <dbReference type="EMBL" id="CAJ53915.1"/>
    </source>
</evidence>
<dbReference type="InterPro" id="IPR015424">
    <property type="entry name" value="PyrdxlP-dep_Trfase"/>
</dbReference>
<keyword evidence="3 4" id="KW-0663">Pyridoxal phosphate</keyword>
<evidence type="ECO:0000256" key="2">
    <source>
        <dbReference type="PIRSR" id="PIRSR000390-1"/>
    </source>
</evidence>
<dbReference type="EMBL" id="AM180254">
    <property type="protein sequence ID" value="CAJ53915.1"/>
    <property type="molecule type" value="Genomic_DNA"/>
</dbReference>
<dbReference type="Gene3D" id="3.90.1150.10">
    <property type="entry name" value="Aspartate Aminotransferase, domain 1"/>
    <property type="match status" value="1"/>
</dbReference>
<protein>
    <submittedName>
        <fullName evidence="5">Perosamine synthetase</fullName>
    </submittedName>
</protein>
<accession>Q1MNY9</accession>
<dbReference type="InterPro" id="IPR015421">
    <property type="entry name" value="PyrdxlP-dep_Trfase_major"/>
</dbReference>
<dbReference type="PANTHER" id="PTHR30244">
    <property type="entry name" value="TRANSAMINASE"/>
    <property type="match status" value="1"/>
</dbReference>
<dbReference type="OrthoDB" id="9766188at2"/>
<evidence type="ECO:0000256" key="1">
    <source>
        <dbReference type="ARBA" id="ARBA00037999"/>
    </source>
</evidence>
<sequence length="350" mass="39293">MITHSKTSLSTDDITNVLATLLSGDISDNKERKNFEKAMAKYVGNAYSVATSSGTLALQLALRLMKIGGGDEILVPTFVCDDILSAVHQVGAKAIPVDIDTTTFNINPEDAVSRITKKTKAIILVHMFGLPNEMEKFQNFPVPIIEDCAHSLGATWNKKFVGTFGHISTFSFHGLKLLTCGEGGMLMTNSQKIIQHHKEILEPNFMTGGYKLDYHLSDILAKLGLSQLQSFPSVLKLRQEMAIRYTKTLTNLSQTFLPIIKTKNQISSCFRYVLRHKTLQFSTLEKMFINRGIIIRRPVKNLLHRLLGLKDNNYPIASEYFEHIFSIPFYPSLTKLEEKTVLHETKTILG</sequence>
<evidence type="ECO:0000256" key="3">
    <source>
        <dbReference type="PIRSR" id="PIRSR000390-2"/>
    </source>
</evidence>
<dbReference type="KEGG" id="lip:LIB016"/>
<dbReference type="HOGENOM" id="CLU_033332_2_4_7"/>
<name>Q1MNY9_LAWIP</name>
<dbReference type="InterPro" id="IPR000653">
    <property type="entry name" value="DegT/StrS_aminotransferase"/>
</dbReference>
<dbReference type="GO" id="GO:0030170">
    <property type="term" value="F:pyridoxal phosphate binding"/>
    <property type="evidence" value="ECO:0007669"/>
    <property type="project" value="TreeGrafter"/>
</dbReference>
<keyword evidence="6" id="KW-1185">Reference proteome</keyword>
<evidence type="ECO:0000313" key="6">
    <source>
        <dbReference type="Proteomes" id="UP000002430"/>
    </source>
</evidence>
<feature type="active site" description="Proton acceptor" evidence="2">
    <location>
        <position position="176"/>
    </location>
</feature>
<geneLocation type="plasmid" evidence="6">
    <name>pLaw2</name>
</geneLocation>
<dbReference type="InterPro" id="IPR015422">
    <property type="entry name" value="PyrdxlP-dep_Trfase_small"/>
</dbReference>
<reference evidence="5 6" key="1">
    <citation type="submission" date="2005-11" db="EMBL/GenBank/DDBJ databases">
        <title>The complete genome sequence of Lawsonia intracellularis: the causative agent of proliferative enteropathy.</title>
        <authorList>
            <person name="Kaur K."/>
            <person name="Zhang Q."/>
            <person name="Beckler D."/>
            <person name="Munir S."/>
            <person name="Li L."/>
            <person name="Kinsley K."/>
            <person name="Herron L."/>
            <person name="Peterson A."/>
            <person name="May B."/>
            <person name="Singh S."/>
            <person name="Gebhart C."/>
            <person name="Kapur V."/>
        </authorList>
    </citation>
    <scope>NUCLEOTIDE SEQUENCE [LARGE SCALE GENOMIC DNA]</scope>
    <source>
        <strain evidence="5 6">PHE/MN1-00</strain>
        <plasmid evidence="6">pLaw2</plasmid>
    </source>
</reference>
<dbReference type="SUPFAM" id="SSF53383">
    <property type="entry name" value="PLP-dependent transferases"/>
    <property type="match status" value="1"/>
</dbReference>
<comment type="similarity">
    <text evidence="1 4">Belongs to the DegT/DnrJ/EryC1 family.</text>
</comment>
<gene>
    <name evidence="5" type="ordered locus">LIB016</name>
</gene>
<dbReference type="PIRSF" id="PIRSF000390">
    <property type="entry name" value="PLP_StrS"/>
    <property type="match status" value="1"/>
</dbReference>
<keyword evidence="5" id="KW-0614">Plasmid</keyword>
<feature type="modified residue" description="N6-(pyridoxal phosphate)lysine" evidence="3">
    <location>
        <position position="176"/>
    </location>
</feature>
<dbReference type="Gene3D" id="3.40.640.10">
    <property type="entry name" value="Type I PLP-dependent aspartate aminotransferase-like (Major domain)"/>
    <property type="match status" value="1"/>
</dbReference>
<evidence type="ECO:0000256" key="4">
    <source>
        <dbReference type="RuleBase" id="RU004508"/>
    </source>
</evidence>
<organism evidence="5 6">
    <name type="scientific">Lawsonia intracellularis (strain PHE/MN1-00)</name>
    <dbReference type="NCBI Taxonomy" id="363253"/>
    <lineage>
        <taxon>Bacteria</taxon>
        <taxon>Pseudomonadati</taxon>
        <taxon>Thermodesulfobacteriota</taxon>
        <taxon>Desulfovibrionia</taxon>
        <taxon>Desulfovibrionales</taxon>
        <taxon>Desulfovibrionaceae</taxon>
        <taxon>Lawsonia</taxon>
    </lineage>
</organism>
<dbReference type="GO" id="GO:0000271">
    <property type="term" value="P:polysaccharide biosynthetic process"/>
    <property type="evidence" value="ECO:0007669"/>
    <property type="project" value="TreeGrafter"/>
</dbReference>
<proteinExistence type="inferred from homology"/>
<dbReference type="RefSeq" id="WP_011527311.1">
    <property type="nucleotide sequence ID" value="NC_008013.1"/>
</dbReference>
<dbReference type="AlphaFoldDB" id="Q1MNY9"/>
<dbReference type="GO" id="GO:0008483">
    <property type="term" value="F:transaminase activity"/>
    <property type="evidence" value="ECO:0007669"/>
    <property type="project" value="TreeGrafter"/>
</dbReference>
<dbReference type="Proteomes" id="UP000002430">
    <property type="component" value="Plasmid 2"/>
</dbReference>
<dbReference type="PANTHER" id="PTHR30244:SF34">
    <property type="entry name" value="DTDP-4-AMINO-4,6-DIDEOXYGALACTOSE TRANSAMINASE"/>
    <property type="match status" value="1"/>
</dbReference>
<dbReference type="Pfam" id="PF01041">
    <property type="entry name" value="DegT_DnrJ_EryC1"/>
    <property type="match status" value="1"/>
</dbReference>